<dbReference type="RefSeq" id="XP_014647213.1">
    <property type="nucleotide sequence ID" value="XM_014791727.1"/>
</dbReference>
<dbReference type="PROSITE" id="PS00420">
    <property type="entry name" value="SRCR_1"/>
    <property type="match status" value="4"/>
</dbReference>
<feature type="domain" description="SRCR" evidence="3">
    <location>
        <begin position="332"/>
        <end position="433"/>
    </location>
</feature>
<protein>
    <submittedName>
        <fullName evidence="5">CD5 antigen-like</fullName>
    </submittedName>
</protein>
<feature type="disulfide bond" evidence="2">
    <location>
        <begin position="509"/>
        <end position="519"/>
    </location>
</feature>
<accession>A0ABM1D5Y2</accession>
<dbReference type="Pfam" id="PF00530">
    <property type="entry name" value="SRCR"/>
    <property type="match status" value="5"/>
</dbReference>
<feature type="disulfide bond" evidence="2">
    <location>
        <begin position="191"/>
        <end position="201"/>
    </location>
</feature>
<gene>
    <name evidence="5" type="primary">LOC101391513</name>
</gene>
<feature type="domain" description="SRCR" evidence="3">
    <location>
        <begin position="438"/>
        <end position="540"/>
    </location>
</feature>
<dbReference type="SMART" id="SM00202">
    <property type="entry name" value="SR"/>
    <property type="match status" value="5"/>
</dbReference>
<dbReference type="PANTHER" id="PTHR45817">
    <property type="entry name" value="LYSYL OXIDASE-LIKE-RELATED"/>
    <property type="match status" value="1"/>
</dbReference>
<dbReference type="InterPro" id="IPR036772">
    <property type="entry name" value="SRCR-like_dom_sf"/>
</dbReference>
<reference evidence="5" key="1">
    <citation type="submission" date="2025-08" db="UniProtKB">
        <authorList>
            <consortium name="RefSeq"/>
        </authorList>
    </citation>
    <scope>IDENTIFICATION</scope>
</reference>
<feature type="domain" description="SRCR" evidence="3">
    <location>
        <begin position="12"/>
        <end position="113"/>
    </location>
</feature>
<dbReference type="Proteomes" id="UP000694910">
    <property type="component" value="Unplaced"/>
</dbReference>
<dbReference type="InterPro" id="IPR050912">
    <property type="entry name" value="LOX-like_protein"/>
</dbReference>
<dbReference type="Gene3D" id="3.10.250.10">
    <property type="entry name" value="SRCR-like domain"/>
    <property type="match status" value="5"/>
</dbReference>
<dbReference type="SUPFAM" id="SSF56487">
    <property type="entry name" value="SRCR-like"/>
    <property type="match status" value="5"/>
</dbReference>
<evidence type="ECO:0000256" key="2">
    <source>
        <dbReference type="PROSITE-ProRule" id="PRU00196"/>
    </source>
</evidence>
<keyword evidence="4" id="KW-1185">Reference proteome</keyword>
<keyword evidence="1 2" id="KW-1015">Disulfide bond</keyword>
<dbReference type="PRINTS" id="PR00258">
    <property type="entry name" value="SPERACTRCPTR"/>
</dbReference>
<feature type="disulfide bond" evidence="2">
    <location>
        <begin position="84"/>
        <end position="94"/>
    </location>
</feature>
<evidence type="ECO:0000313" key="4">
    <source>
        <dbReference type="Proteomes" id="UP000694910"/>
    </source>
</evidence>
<dbReference type="GeneID" id="101391513"/>
<evidence type="ECO:0000256" key="1">
    <source>
        <dbReference type="ARBA" id="ARBA00023157"/>
    </source>
</evidence>
<feature type="domain" description="SRCR" evidence="3">
    <location>
        <begin position="119"/>
        <end position="220"/>
    </location>
</feature>
<feature type="disulfide bond" evidence="2">
    <location>
        <begin position="402"/>
        <end position="412"/>
    </location>
</feature>
<evidence type="ECO:0000259" key="3">
    <source>
        <dbReference type="PROSITE" id="PS50287"/>
    </source>
</evidence>
<name>A0ABM1D5Y2_CERSS</name>
<sequence length="576" mass="63611">MFHFFAETSFRVRLVGGRHRCEGRVEVEQKGGWGAVCDDGWDLKDVAVVCRELGCGEAKGTPSGILYKPSTEEEQKILIQNVSCTGTEDTLSQCEHEDVFSSSYSEAAGALCEEPSFRVRLVGGHHRCEGRVEVVQKGGWGAVCDDGWDLNDVAVVCRELGCGEAKGTPSGILYKPSREEEQKILIQDVSCTGTEDTLSQCEREDNFSCSYSEAAGALCEQPSFRVRLVGGRHRCEGRVEVEHEGGWGAVCDDGWDMKDVGVVCRELGCGEAKGTPSGILYKPSTEEEKKILIQKVNCNGMEHQLSQCELQDALDCSYSKVARASCEMLKSVRLAGGPGRCKGRVEVKYHGQWGTVCKTGWSLSDAKVVCRELDCGRAILTHSCCKENIRGQGPIWLSNVSCSGKEEQLQDCPSGLWGKNNCTHDEDMCVECEEIFDLRLVGGNNSCSGRLQVLHKGEWGTVCDDGWGEMEAQVVCKQLGCGESLFPSVKARRSFGPGVGRIWLDDVHCSGEERSLEQCRHRFWGYHNCNHKEDVAVICSGNRSLGFRHNLGNHCIHKVFKNMRLEDFSHKKMSED</sequence>
<feature type="domain" description="SRCR" evidence="3">
    <location>
        <begin position="226"/>
        <end position="327"/>
    </location>
</feature>
<dbReference type="PANTHER" id="PTHR45817:SF9">
    <property type="entry name" value="SRCR DOMAIN-CONTAINING PROTEIN"/>
    <property type="match status" value="1"/>
</dbReference>
<dbReference type="InterPro" id="IPR001190">
    <property type="entry name" value="SRCR"/>
</dbReference>
<comment type="caution">
    <text evidence="2">Lacks conserved residue(s) required for the propagation of feature annotation.</text>
</comment>
<proteinExistence type="predicted"/>
<dbReference type="PROSITE" id="PS50287">
    <property type="entry name" value="SRCR_2"/>
    <property type="match status" value="5"/>
</dbReference>
<feature type="disulfide bond" evidence="2">
    <location>
        <begin position="298"/>
        <end position="308"/>
    </location>
</feature>
<evidence type="ECO:0000313" key="5">
    <source>
        <dbReference type="RefSeq" id="XP_014647213.1"/>
    </source>
</evidence>
<organism evidence="4 5">
    <name type="scientific">Ceratotherium simum simum</name>
    <name type="common">Southern white rhinoceros</name>
    <dbReference type="NCBI Taxonomy" id="73337"/>
    <lineage>
        <taxon>Eukaryota</taxon>
        <taxon>Metazoa</taxon>
        <taxon>Chordata</taxon>
        <taxon>Craniata</taxon>
        <taxon>Vertebrata</taxon>
        <taxon>Euteleostomi</taxon>
        <taxon>Mammalia</taxon>
        <taxon>Eutheria</taxon>
        <taxon>Laurasiatheria</taxon>
        <taxon>Perissodactyla</taxon>
        <taxon>Rhinocerotidae</taxon>
        <taxon>Ceratotherium</taxon>
    </lineage>
</organism>